<comment type="caution">
    <text evidence="1">The sequence shown here is derived from an EMBL/GenBank/DDBJ whole genome shotgun (WGS) entry which is preliminary data.</text>
</comment>
<reference evidence="1 2" key="1">
    <citation type="submission" date="2017-06" db="EMBL/GenBank/DDBJ databases">
        <title>Genome sequencing of cyanobaciteial culture collection at National Institute for Environmental Studies (NIES).</title>
        <authorList>
            <person name="Hirose Y."/>
            <person name="Shimura Y."/>
            <person name="Fujisawa T."/>
            <person name="Nakamura Y."/>
            <person name="Kawachi M."/>
        </authorList>
    </citation>
    <scope>NUCLEOTIDE SEQUENCE [LARGE SCALE GENOMIC DNA]</scope>
    <source>
        <strain evidence="1 2">NIES-4072</strain>
    </source>
</reference>
<accession>A0A2R5FZV6</accession>
<organism evidence="1 2">
    <name type="scientific">Nostoc commune NIES-4072</name>
    <dbReference type="NCBI Taxonomy" id="2005467"/>
    <lineage>
        <taxon>Bacteria</taxon>
        <taxon>Bacillati</taxon>
        <taxon>Cyanobacteriota</taxon>
        <taxon>Cyanophyceae</taxon>
        <taxon>Nostocales</taxon>
        <taxon>Nostocaceae</taxon>
        <taxon>Nostoc</taxon>
    </lineage>
</organism>
<sequence>MTNKTPQTEYDSPWKQMLQLYFEDFMQFFFPQAHAQIDWSRGFEFLDQELQQVVRDAELGKRLIDKLVKIYRIGGEESWLLIHIEIQSQEETDFPKRMFVYNYRIFDRYDRSVASCAILGDDNINWRPSQFGYDLFGCTVDFQFPVIKLLDYKQRLSELEASRNPFATVVMAHLAAVQTRSNRSQRKQSKLNLVRRLYEQGFEREAVVNLLAFIDWMLTLPLDLELEFKREVEQLEAQLRMQYVTSFERIARIESLLKGIALGLKLKFGTPGQNLLPEIELLEDFRLLESILAAIETADTVDELRSIYQTADDTPSEN</sequence>
<dbReference type="PANTHER" id="PTHR35586:SF1">
    <property type="entry name" value="SLL1691 PROTEIN"/>
    <property type="match status" value="1"/>
</dbReference>
<evidence type="ECO:0000313" key="1">
    <source>
        <dbReference type="EMBL" id="GBG22988.1"/>
    </source>
</evidence>
<dbReference type="PANTHER" id="PTHR35586">
    <property type="entry name" value="SLL1691 PROTEIN"/>
    <property type="match status" value="1"/>
</dbReference>
<name>A0A2R5FZV6_NOSCO</name>
<dbReference type="RefSeq" id="WP_109012972.1">
    <property type="nucleotide sequence ID" value="NZ_BDUD01000002.1"/>
</dbReference>
<dbReference type="OrthoDB" id="569771at2"/>
<gene>
    <name evidence="1" type="ORF">NIES4072_67000</name>
</gene>
<proteinExistence type="predicted"/>
<evidence type="ECO:0000313" key="2">
    <source>
        <dbReference type="Proteomes" id="UP000245124"/>
    </source>
</evidence>
<evidence type="ECO:0008006" key="3">
    <source>
        <dbReference type="Google" id="ProtNLM"/>
    </source>
</evidence>
<keyword evidence="2" id="KW-1185">Reference proteome</keyword>
<protein>
    <recommendedName>
        <fullName evidence="3">Cytosolic protein</fullName>
    </recommendedName>
</protein>
<dbReference type="AlphaFoldDB" id="A0A2R5FZV6"/>
<dbReference type="Proteomes" id="UP000245124">
    <property type="component" value="Unassembled WGS sequence"/>
</dbReference>
<dbReference type="EMBL" id="BDUD01000002">
    <property type="protein sequence ID" value="GBG22988.1"/>
    <property type="molecule type" value="Genomic_DNA"/>
</dbReference>